<dbReference type="InterPro" id="IPR004875">
    <property type="entry name" value="DDE_SF_endonuclease_dom"/>
</dbReference>
<organism evidence="2 3">
    <name type="scientific">Dendrothele bispora (strain CBS 962.96)</name>
    <dbReference type="NCBI Taxonomy" id="1314807"/>
    <lineage>
        <taxon>Eukaryota</taxon>
        <taxon>Fungi</taxon>
        <taxon>Dikarya</taxon>
        <taxon>Basidiomycota</taxon>
        <taxon>Agaricomycotina</taxon>
        <taxon>Agaricomycetes</taxon>
        <taxon>Agaricomycetidae</taxon>
        <taxon>Agaricales</taxon>
        <taxon>Agaricales incertae sedis</taxon>
        <taxon>Dendrothele</taxon>
    </lineage>
</organism>
<proteinExistence type="predicted"/>
<name>A0A4S8L0Y7_DENBC</name>
<sequence length="281" mass="32431">EMADRGFPLTHQDLQTEVNSILRARLGAAFLGVGKRWTGRFIEKYHDRLKMFWSSSLEEKRGRAVNPNTNKRYFELLGDNIRVTVAPIDPELIYGCNEVGFMLSRGSKRLVIGARNRSIQHQQEDRGRENTTVIVTICADGTATKPTVIFKGSAFNLNWNQENPAQASFAHSEKGWTDGEIGVAWIQDFHEQTKRKAQERTRLLLVDGHNSHYTQGFLRFAREHRIHVFCYPAHGTHVYQGLDVVIFAPLKQYWTQEKDAYYRRTRKRITKSNFLLIYGTA</sequence>
<feature type="domain" description="DDE-1" evidence="1">
    <location>
        <begin position="131"/>
        <end position="268"/>
    </location>
</feature>
<protein>
    <submittedName>
        <fullName evidence="2">DDE-domain-containing protein</fullName>
    </submittedName>
</protein>
<dbReference type="OrthoDB" id="2917041at2759"/>
<dbReference type="Proteomes" id="UP000297245">
    <property type="component" value="Unassembled WGS sequence"/>
</dbReference>
<dbReference type="EMBL" id="ML179771">
    <property type="protein sequence ID" value="THU81903.1"/>
    <property type="molecule type" value="Genomic_DNA"/>
</dbReference>
<feature type="non-terminal residue" evidence="2">
    <location>
        <position position="1"/>
    </location>
</feature>
<dbReference type="Pfam" id="PF03184">
    <property type="entry name" value="DDE_1"/>
    <property type="match status" value="1"/>
</dbReference>
<reference evidence="2 3" key="1">
    <citation type="journal article" date="2019" name="Nat. Ecol. Evol.">
        <title>Megaphylogeny resolves global patterns of mushroom evolution.</title>
        <authorList>
            <person name="Varga T."/>
            <person name="Krizsan K."/>
            <person name="Foldi C."/>
            <person name="Dima B."/>
            <person name="Sanchez-Garcia M."/>
            <person name="Sanchez-Ramirez S."/>
            <person name="Szollosi G.J."/>
            <person name="Szarkandi J.G."/>
            <person name="Papp V."/>
            <person name="Albert L."/>
            <person name="Andreopoulos W."/>
            <person name="Angelini C."/>
            <person name="Antonin V."/>
            <person name="Barry K.W."/>
            <person name="Bougher N.L."/>
            <person name="Buchanan P."/>
            <person name="Buyck B."/>
            <person name="Bense V."/>
            <person name="Catcheside P."/>
            <person name="Chovatia M."/>
            <person name="Cooper J."/>
            <person name="Damon W."/>
            <person name="Desjardin D."/>
            <person name="Finy P."/>
            <person name="Geml J."/>
            <person name="Haridas S."/>
            <person name="Hughes K."/>
            <person name="Justo A."/>
            <person name="Karasinski D."/>
            <person name="Kautmanova I."/>
            <person name="Kiss B."/>
            <person name="Kocsube S."/>
            <person name="Kotiranta H."/>
            <person name="LaButti K.M."/>
            <person name="Lechner B.E."/>
            <person name="Liimatainen K."/>
            <person name="Lipzen A."/>
            <person name="Lukacs Z."/>
            <person name="Mihaltcheva S."/>
            <person name="Morgado L.N."/>
            <person name="Niskanen T."/>
            <person name="Noordeloos M.E."/>
            <person name="Ohm R.A."/>
            <person name="Ortiz-Santana B."/>
            <person name="Ovrebo C."/>
            <person name="Racz N."/>
            <person name="Riley R."/>
            <person name="Savchenko A."/>
            <person name="Shiryaev A."/>
            <person name="Soop K."/>
            <person name="Spirin V."/>
            <person name="Szebenyi C."/>
            <person name="Tomsovsky M."/>
            <person name="Tulloss R.E."/>
            <person name="Uehling J."/>
            <person name="Grigoriev I.V."/>
            <person name="Vagvolgyi C."/>
            <person name="Papp T."/>
            <person name="Martin F.M."/>
            <person name="Miettinen O."/>
            <person name="Hibbett D.S."/>
            <person name="Nagy L.G."/>
        </authorList>
    </citation>
    <scope>NUCLEOTIDE SEQUENCE [LARGE SCALE GENOMIC DNA]</scope>
    <source>
        <strain evidence="2 3">CBS 962.96</strain>
    </source>
</reference>
<evidence type="ECO:0000313" key="2">
    <source>
        <dbReference type="EMBL" id="THU81903.1"/>
    </source>
</evidence>
<dbReference type="InterPro" id="IPR050863">
    <property type="entry name" value="CenT-Element_Derived"/>
</dbReference>
<dbReference type="GO" id="GO:0003677">
    <property type="term" value="F:DNA binding"/>
    <property type="evidence" value="ECO:0007669"/>
    <property type="project" value="TreeGrafter"/>
</dbReference>
<dbReference type="AlphaFoldDB" id="A0A4S8L0Y7"/>
<dbReference type="PANTHER" id="PTHR19303">
    <property type="entry name" value="TRANSPOSON"/>
    <property type="match status" value="1"/>
</dbReference>
<gene>
    <name evidence="2" type="ORF">K435DRAFT_590074</name>
</gene>
<evidence type="ECO:0000259" key="1">
    <source>
        <dbReference type="Pfam" id="PF03184"/>
    </source>
</evidence>
<evidence type="ECO:0000313" key="3">
    <source>
        <dbReference type="Proteomes" id="UP000297245"/>
    </source>
</evidence>
<keyword evidence="3" id="KW-1185">Reference proteome</keyword>
<dbReference type="PANTHER" id="PTHR19303:SF74">
    <property type="entry name" value="POGO TRANSPOSABLE ELEMENT WITH KRAB DOMAIN"/>
    <property type="match status" value="1"/>
</dbReference>
<accession>A0A4S8L0Y7</accession>
<feature type="non-terminal residue" evidence="2">
    <location>
        <position position="281"/>
    </location>
</feature>
<dbReference type="GO" id="GO:0005634">
    <property type="term" value="C:nucleus"/>
    <property type="evidence" value="ECO:0007669"/>
    <property type="project" value="TreeGrafter"/>
</dbReference>